<keyword evidence="2" id="KW-0472">Membrane</keyword>
<dbReference type="RefSeq" id="XP_032453196.1">
    <property type="nucleotide sequence ID" value="XM_032597305.1"/>
</dbReference>
<evidence type="ECO:0000313" key="3">
    <source>
        <dbReference type="EnsemblMetazoa" id="XP_032453196"/>
    </source>
</evidence>
<feature type="transmembrane region" description="Helical" evidence="2">
    <location>
        <begin position="41"/>
        <end position="65"/>
    </location>
</feature>
<dbReference type="Proteomes" id="UP000002358">
    <property type="component" value="Chromosome 2"/>
</dbReference>
<accession>A0A7M7QUZ4</accession>
<evidence type="ECO:0000256" key="2">
    <source>
        <dbReference type="SAM" id="Phobius"/>
    </source>
</evidence>
<evidence type="ECO:0000313" key="4">
    <source>
        <dbReference type="Proteomes" id="UP000002358"/>
    </source>
</evidence>
<sequence>MSKYGQQCRQQQPDASSSSSSPSSSSSAAAASPPPAATPSAAAAADLVLVGVVFALVGGFVLFVAGRAEQVQPAAAATAALSLNGKKSASPVCCP</sequence>
<dbReference type="GeneID" id="116738515"/>
<keyword evidence="2" id="KW-1133">Transmembrane helix</keyword>
<feature type="region of interest" description="Disordered" evidence="1">
    <location>
        <begin position="1"/>
        <end position="38"/>
    </location>
</feature>
<dbReference type="KEGG" id="nvi:116738515"/>
<protein>
    <submittedName>
        <fullName evidence="3">Uncharacterized protein</fullName>
    </submittedName>
</protein>
<keyword evidence="4" id="KW-1185">Reference proteome</keyword>
<dbReference type="AlphaFoldDB" id="A0A7M7QUZ4"/>
<dbReference type="EnsemblMetazoa" id="XM_032597305">
    <property type="protein sequence ID" value="XP_032453196"/>
    <property type="gene ID" value="LOC116738515"/>
</dbReference>
<feature type="compositionally biased region" description="Low complexity" evidence="1">
    <location>
        <begin position="15"/>
        <end position="31"/>
    </location>
</feature>
<reference evidence="3" key="1">
    <citation type="submission" date="2021-01" db="UniProtKB">
        <authorList>
            <consortium name="EnsemblMetazoa"/>
        </authorList>
    </citation>
    <scope>IDENTIFICATION</scope>
</reference>
<dbReference type="InParanoid" id="A0A7M7QUZ4"/>
<proteinExistence type="predicted"/>
<name>A0A7M7QUZ4_NASVI</name>
<organism evidence="3 4">
    <name type="scientific">Nasonia vitripennis</name>
    <name type="common">Parasitic wasp</name>
    <dbReference type="NCBI Taxonomy" id="7425"/>
    <lineage>
        <taxon>Eukaryota</taxon>
        <taxon>Metazoa</taxon>
        <taxon>Ecdysozoa</taxon>
        <taxon>Arthropoda</taxon>
        <taxon>Hexapoda</taxon>
        <taxon>Insecta</taxon>
        <taxon>Pterygota</taxon>
        <taxon>Neoptera</taxon>
        <taxon>Endopterygota</taxon>
        <taxon>Hymenoptera</taxon>
        <taxon>Apocrita</taxon>
        <taxon>Proctotrupomorpha</taxon>
        <taxon>Chalcidoidea</taxon>
        <taxon>Pteromalidae</taxon>
        <taxon>Pteromalinae</taxon>
        <taxon>Nasonia</taxon>
    </lineage>
</organism>
<feature type="compositionally biased region" description="Polar residues" evidence="1">
    <location>
        <begin position="1"/>
        <end position="14"/>
    </location>
</feature>
<evidence type="ECO:0000256" key="1">
    <source>
        <dbReference type="SAM" id="MobiDB-lite"/>
    </source>
</evidence>
<keyword evidence="2" id="KW-0812">Transmembrane</keyword>